<dbReference type="Proteomes" id="UP000325902">
    <property type="component" value="Unassembled WGS sequence"/>
</dbReference>
<evidence type="ECO:0000313" key="4">
    <source>
        <dbReference type="Proteomes" id="UP000325902"/>
    </source>
</evidence>
<feature type="compositionally biased region" description="Polar residues" evidence="1">
    <location>
        <begin position="312"/>
        <end position="328"/>
    </location>
</feature>
<evidence type="ECO:0000313" key="3">
    <source>
        <dbReference type="EMBL" id="KAB2569013.1"/>
    </source>
</evidence>
<dbReference type="OrthoDB" id="3942083at2759"/>
<name>A0A5N5CUJ3_9PEZI</name>
<dbReference type="AlphaFoldDB" id="A0A5N5CUJ3"/>
<comment type="caution">
    <text evidence="3">The sequence shown here is derived from an EMBL/GenBank/DDBJ whole genome shotgun (WGS) entry which is preliminary data.</text>
</comment>
<evidence type="ECO:0000256" key="2">
    <source>
        <dbReference type="SAM" id="Phobius"/>
    </source>
</evidence>
<accession>A0A5N5CUJ3</accession>
<evidence type="ECO:0000256" key="1">
    <source>
        <dbReference type="SAM" id="MobiDB-lite"/>
    </source>
</evidence>
<keyword evidence="2" id="KW-0472">Membrane</keyword>
<feature type="region of interest" description="Disordered" evidence="1">
    <location>
        <begin position="307"/>
        <end position="328"/>
    </location>
</feature>
<keyword evidence="4" id="KW-1185">Reference proteome</keyword>
<sequence>MDMSDRSNVATSVGIWVAVAVVAVAVVFVGGPLLVYKVSKTERHQALNTVRDSSGYISQGLRLSKSIRILRRVKAPILAYEPNFNKEKLPDPNAARRSKASSLRERLQKAVEVIKEEGPTDEPVYQGDTPLVLDVNSSALKSRSPTSWVRLGKLLEAYPQLPIERGDTLRIERNETFLPVHRLWILTFGLVGRYGSRSEDSIVMGSARLLDVAPGIVTEGNHLGHQHTLGGPPIMQPASESREPLRGITGTIVPSRNRPVSTYTFIPHDIPYLESIKPDKLSLRSLFWLALGAIPFGEGRVYSIVDPEPPKTWSSQDESGKGTQTNANGDIAMASFSRQTLVDSERQTTLSSRVRFCKLVQIDTANGPPFDILRRFGGGKQTLHGLEEIPLDPSDPYKSPSSISWVILPSTSPTATDNTVWKLQRKDAQLLARRLLELEWHPEGYLFGRDRAPRLWRFFTAAASDLHSLLERMQTNIHFIANTERDREKLTEVLEPAIRASNRQEINRAGTRALYAALDVIIKLGRSPEEQIISDLVSVLFITDAEFRNLVMQSCKHLSPVTTATTTAPSISSSLTLVATTPSPAQHVSFDKVITFSRPVSCILVPGAFGVPQSFHVDLEGLYHANGATQRFFREGAGRENIHAGLRIVILAALRAGCVSALLRGAWSSEALFKFLGDYPEGVTFS</sequence>
<keyword evidence="2" id="KW-0812">Transmembrane</keyword>
<organism evidence="3 4">
    <name type="scientific">Lasiodiplodia theobromae</name>
    <dbReference type="NCBI Taxonomy" id="45133"/>
    <lineage>
        <taxon>Eukaryota</taxon>
        <taxon>Fungi</taxon>
        <taxon>Dikarya</taxon>
        <taxon>Ascomycota</taxon>
        <taxon>Pezizomycotina</taxon>
        <taxon>Dothideomycetes</taxon>
        <taxon>Dothideomycetes incertae sedis</taxon>
        <taxon>Botryosphaeriales</taxon>
        <taxon>Botryosphaeriaceae</taxon>
        <taxon>Lasiodiplodia</taxon>
    </lineage>
</organism>
<dbReference type="EMBL" id="VCHE01000238">
    <property type="protein sequence ID" value="KAB2569013.1"/>
    <property type="molecule type" value="Genomic_DNA"/>
</dbReference>
<keyword evidence="2" id="KW-1133">Transmembrane helix</keyword>
<gene>
    <name evidence="3" type="ORF">DBV05_g12310</name>
</gene>
<feature type="transmembrane region" description="Helical" evidence="2">
    <location>
        <begin position="13"/>
        <end position="36"/>
    </location>
</feature>
<reference evidence="3 4" key="1">
    <citation type="journal article" date="2019" name="Sci. Rep.">
        <title>A multi-omics analysis of the grapevine pathogen Lasiodiplodia theobromae reveals that temperature affects the expression of virulence- and pathogenicity-related genes.</title>
        <authorList>
            <person name="Felix C."/>
            <person name="Meneses R."/>
            <person name="Goncalves M.F.M."/>
            <person name="Tilleman L."/>
            <person name="Duarte A.S."/>
            <person name="Jorrin-Novo J.V."/>
            <person name="Van de Peer Y."/>
            <person name="Deforce D."/>
            <person name="Van Nieuwerburgh F."/>
            <person name="Esteves A.C."/>
            <person name="Alves A."/>
        </authorList>
    </citation>
    <scope>NUCLEOTIDE SEQUENCE [LARGE SCALE GENOMIC DNA]</scope>
    <source>
        <strain evidence="3 4">LA-SOL3</strain>
    </source>
</reference>
<proteinExistence type="predicted"/>
<protein>
    <submittedName>
        <fullName evidence="3">Uncharacterized protein</fullName>
    </submittedName>
</protein>